<organism evidence="1 2">
    <name type="scientific">Lepraria neglecta</name>
    <dbReference type="NCBI Taxonomy" id="209136"/>
    <lineage>
        <taxon>Eukaryota</taxon>
        <taxon>Fungi</taxon>
        <taxon>Dikarya</taxon>
        <taxon>Ascomycota</taxon>
        <taxon>Pezizomycotina</taxon>
        <taxon>Lecanoromycetes</taxon>
        <taxon>OSLEUM clade</taxon>
        <taxon>Lecanoromycetidae</taxon>
        <taxon>Lecanorales</taxon>
        <taxon>Lecanorineae</taxon>
        <taxon>Stereocaulaceae</taxon>
        <taxon>Lepraria</taxon>
    </lineage>
</organism>
<sequence>MRFEGMTVLMRPDFGLDNFTLRLAWEYFECIRYDVELYNKLVQRKLVEETAALMGQHVEQGGDIEMA</sequence>
<accession>A0AAD9ZE39</accession>
<protein>
    <submittedName>
        <fullName evidence="1">Uncharacterized protein</fullName>
    </submittedName>
</protein>
<dbReference type="EMBL" id="JASNWA010000004">
    <property type="protein sequence ID" value="KAK3176808.1"/>
    <property type="molecule type" value="Genomic_DNA"/>
</dbReference>
<proteinExistence type="predicted"/>
<dbReference type="Proteomes" id="UP001276659">
    <property type="component" value="Unassembled WGS sequence"/>
</dbReference>
<gene>
    <name evidence="1" type="ORF">OEA41_008133</name>
</gene>
<evidence type="ECO:0000313" key="1">
    <source>
        <dbReference type="EMBL" id="KAK3176808.1"/>
    </source>
</evidence>
<comment type="caution">
    <text evidence="1">The sequence shown here is derived from an EMBL/GenBank/DDBJ whole genome shotgun (WGS) entry which is preliminary data.</text>
</comment>
<keyword evidence="2" id="KW-1185">Reference proteome</keyword>
<name>A0AAD9ZE39_9LECA</name>
<reference evidence="1" key="1">
    <citation type="submission" date="2022-11" db="EMBL/GenBank/DDBJ databases">
        <title>Chromosomal genome sequence assembly and mating type (MAT) locus characterization of the leprose asexual lichenized fungus Lepraria neglecta (Nyl.) Erichsen.</title>
        <authorList>
            <person name="Allen J.L."/>
            <person name="Pfeffer B."/>
        </authorList>
    </citation>
    <scope>NUCLEOTIDE SEQUENCE</scope>
    <source>
        <strain evidence="1">Allen 5258</strain>
    </source>
</reference>
<dbReference type="AlphaFoldDB" id="A0AAD9ZE39"/>
<evidence type="ECO:0000313" key="2">
    <source>
        <dbReference type="Proteomes" id="UP001276659"/>
    </source>
</evidence>